<dbReference type="EMBL" id="CANTFL010001464">
    <property type="protein sequence ID" value="CAI5742176.1"/>
    <property type="molecule type" value="Genomic_DNA"/>
</dbReference>
<protein>
    <recommendedName>
        <fullName evidence="1">PH domain-containing protein</fullName>
    </recommendedName>
</protein>
<dbReference type="Gene3D" id="1.20.1270.60">
    <property type="entry name" value="Arfaptin homology (AH) domain/BAR domain"/>
    <property type="match status" value="1"/>
</dbReference>
<evidence type="ECO:0000259" key="1">
    <source>
        <dbReference type="SMART" id="SM00233"/>
    </source>
</evidence>
<reference evidence="2" key="1">
    <citation type="submission" date="2022-12" db="EMBL/GenBank/DDBJ databases">
        <authorList>
            <person name="Webb A."/>
        </authorList>
    </citation>
    <scope>NUCLEOTIDE SEQUENCE</scope>
    <source>
        <strain evidence="2">Hp1</strain>
    </source>
</reference>
<proteinExistence type="predicted"/>
<gene>
    <name evidence="2" type="ORF">HBR001_LOCUS8850</name>
</gene>
<evidence type="ECO:0000313" key="3">
    <source>
        <dbReference type="Proteomes" id="UP001162031"/>
    </source>
</evidence>
<dbReference type="AlphaFoldDB" id="A0AAV0V3Q0"/>
<accession>A0AAV0V3Q0</accession>
<dbReference type="InterPro" id="IPR001849">
    <property type="entry name" value="PH_domain"/>
</dbReference>
<feature type="domain" description="PH" evidence="1">
    <location>
        <begin position="350"/>
        <end position="485"/>
    </location>
</feature>
<evidence type="ECO:0000313" key="2">
    <source>
        <dbReference type="EMBL" id="CAI5742176.1"/>
    </source>
</evidence>
<dbReference type="SMART" id="SM00233">
    <property type="entry name" value="PH"/>
    <property type="match status" value="1"/>
</dbReference>
<dbReference type="SUPFAM" id="SSF50729">
    <property type="entry name" value="PH domain-like"/>
    <property type="match status" value="1"/>
</dbReference>
<sequence>MKSTASSSAAALDPPAARTASSHARKSVWRLKRDSCATLRAFEAQRSAQLDKFQTRDRAYWRQFQDEIRHGDVENTRLMRFFTLRLEADLVYAEALRQTRQVLDAPTTPGLTDSDGSSTSEFPVVQSSVSKALCAVGEVQQQVAEKLEQFTTVVKREVTVKLVEEMAATFKERVAAMLSEGERLDGLLYQSQRNVLTSFGKYDELYRVMEKEEEALAAADAVDPARRRDLWLAEVNYSINVQKLQHCRVEYVTGMATLFQQYKTIEVWRSSVIQTALDTYTRKQKLTYGEMAGAMAGPLASVQRIDPERDLLQSVRRIPKNYTAAALSAADDTDAKLFSTLRSPIASPLLVRCGFVKNQVGGSLFTSWKDVLCAITQDGYLHLLDLKEHTTRSILVSTEAMLSAIAMNDQNADVSSQSVCLANCRVEILGKSATPSFEITEVSPPSGLLSSMLRVGVSRTLTFQCPSQGDLIEWVVAAKQFISAGSSMVNR</sequence>
<keyword evidence="3" id="KW-1185">Reference proteome</keyword>
<comment type="caution">
    <text evidence="2">The sequence shown here is derived from an EMBL/GenBank/DDBJ whole genome shotgun (WGS) entry which is preliminary data.</text>
</comment>
<dbReference type="Proteomes" id="UP001162031">
    <property type="component" value="Unassembled WGS sequence"/>
</dbReference>
<organism evidence="2 3">
    <name type="scientific">Hyaloperonospora brassicae</name>
    <name type="common">Brassica downy mildew</name>
    <name type="synonym">Peronospora brassicae</name>
    <dbReference type="NCBI Taxonomy" id="162125"/>
    <lineage>
        <taxon>Eukaryota</taxon>
        <taxon>Sar</taxon>
        <taxon>Stramenopiles</taxon>
        <taxon>Oomycota</taxon>
        <taxon>Peronosporomycetes</taxon>
        <taxon>Peronosporales</taxon>
        <taxon>Peronosporaceae</taxon>
        <taxon>Hyaloperonospora</taxon>
    </lineage>
</organism>
<dbReference type="SUPFAM" id="SSF103657">
    <property type="entry name" value="BAR/IMD domain-like"/>
    <property type="match status" value="1"/>
</dbReference>
<dbReference type="InterPro" id="IPR027267">
    <property type="entry name" value="AH/BAR_dom_sf"/>
</dbReference>
<name>A0AAV0V3Q0_HYABA</name>